<sequence length="229" mass="25658">MEPCTTDEDQAAAKRAFDFIVGWFLDPLVHGDYPQIMKDIVGERLPKFTTRESNLVKGSLDFLGLNYYVTQYATDAPPSIPSLPSALTDPGVTLGYYDTNGVPIGVQAPSFVYYPPGFRDILSYIRTKYNNPRTYITENGVADFGNLTMPDALRDNGRIQCHCSHLACLKCAIEDGSDVAGYFAWSAMDNYEFGNGYTVRFGMNWVNFTNPADRRQKDSGNWFSQFIAK</sequence>
<organism evidence="4 5">
    <name type="scientific">Arabis alpina</name>
    <name type="common">Alpine rock-cress</name>
    <dbReference type="NCBI Taxonomy" id="50452"/>
    <lineage>
        <taxon>Eukaryota</taxon>
        <taxon>Viridiplantae</taxon>
        <taxon>Streptophyta</taxon>
        <taxon>Embryophyta</taxon>
        <taxon>Tracheophyta</taxon>
        <taxon>Spermatophyta</taxon>
        <taxon>Magnoliopsida</taxon>
        <taxon>eudicotyledons</taxon>
        <taxon>Gunneridae</taxon>
        <taxon>Pentapetalae</taxon>
        <taxon>rosids</taxon>
        <taxon>malvids</taxon>
        <taxon>Brassicales</taxon>
        <taxon>Brassicaceae</taxon>
        <taxon>Arabideae</taxon>
        <taxon>Arabis</taxon>
    </lineage>
</organism>
<gene>
    <name evidence="4" type="ordered locus">AALP_Aa4g052200</name>
</gene>
<reference evidence="5" key="1">
    <citation type="journal article" date="2015" name="Nat. Plants">
        <title>Genome expansion of Arabis alpina linked with retrotransposition and reduced symmetric DNA methylation.</title>
        <authorList>
            <person name="Willing E.M."/>
            <person name="Rawat V."/>
            <person name="Mandakova T."/>
            <person name="Maumus F."/>
            <person name="James G.V."/>
            <person name="Nordstroem K.J."/>
            <person name="Becker C."/>
            <person name="Warthmann N."/>
            <person name="Chica C."/>
            <person name="Szarzynska B."/>
            <person name="Zytnicki M."/>
            <person name="Albani M.C."/>
            <person name="Kiefer C."/>
            <person name="Bergonzi S."/>
            <person name="Castaings L."/>
            <person name="Mateos J.L."/>
            <person name="Berns M.C."/>
            <person name="Bujdoso N."/>
            <person name="Piofczyk T."/>
            <person name="de Lorenzo L."/>
            <person name="Barrero-Sicilia C."/>
            <person name="Mateos I."/>
            <person name="Piednoel M."/>
            <person name="Hagmann J."/>
            <person name="Chen-Min-Tao R."/>
            <person name="Iglesias-Fernandez R."/>
            <person name="Schuster S.C."/>
            <person name="Alonso-Blanco C."/>
            <person name="Roudier F."/>
            <person name="Carbonero P."/>
            <person name="Paz-Ares J."/>
            <person name="Davis S.J."/>
            <person name="Pecinka A."/>
            <person name="Quesneville H."/>
            <person name="Colot V."/>
            <person name="Lysak M.A."/>
            <person name="Weigel D."/>
            <person name="Coupland G."/>
            <person name="Schneeberger K."/>
        </authorList>
    </citation>
    <scope>NUCLEOTIDE SEQUENCE [LARGE SCALE GENOMIC DNA]</scope>
    <source>
        <strain evidence="5">cv. Pajares</strain>
    </source>
</reference>
<dbReference type="InterPro" id="IPR018120">
    <property type="entry name" value="Glyco_hydro_1_AS"/>
</dbReference>
<proteinExistence type="inferred from homology"/>
<dbReference type="OrthoDB" id="65569at2759"/>
<dbReference type="PANTHER" id="PTHR10353:SF301">
    <property type="entry name" value="MYROSINASE 4-RELATED"/>
    <property type="match status" value="1"/>
</dbReference>
<dbReference type="AlphaFoldDB" id="A0A087H1A8"/>
<evidence type="ECO:0000256" key="2">
    <source>
        <dbReference type="PROSITE-ProRule" id="PRU10055"/>
    </source>
</evidence>
<evidence type="ECO:0000313" key="4">
    <source>
        <dbReference type="EMBL" id="KFK35910.1"/>
    </source>
</evidence>
<dbReference type="PROSITE" id="PS00572">
    <property type="entry name" value="GLYCOSYL_HYDROL_F1_1"/>
    <property type="match status" value="1"/>
</dbReference>
<feature type="active site" description="Nucleophile" evidence="2">
    <location>
        <position position="138"/>
    </location>
</feature>
<dbReference type="PANTHER" id="PTHR10353">
    <property type="entry name" value="GLYCOSYL HYDROLASE"/>
    <property type="match status" value="1"/>
</dbReference>
<evidence type="ECO:0000313" key="5">
    <source>
        <dbReference type="Proteomes" id="UP000029120"/>
    </source>
</evidence>
<dbReference type="Gramene" id="KFK35910">
    <property type="protein sequence ID" value="KFK35910"/>
    <property type="gene ID" value="AALP_AA4G052200"/>
</dbReference>
<comment type="similarity">
    <text evidence="1 3">Belongs to the glycosyl hydrolase 1 family.</text>
</comment>
<dbReference type="Pfam" id="PF00232">
    <property type="entry name" value="Glyco_hydro_1"/>
    <property type="match status" value="1"/>
</dbReference>
<dbReference type="GO" id="GO:0005975">
    <property type="term" value="P:carbohydrate metabolic process"/>
    <property type="evidence" value="ECO:0007669"/>
    <property type="project" value="InterPro"/>
</dbReference>
<dbReference type="Proteomes" id="UP000029120">
    <property type="component" value="Chromosome 4"/>
</dbReference>
<protein>
    <recommendedName>
        <fullName evidence="6">Thioglucosidase</fullName>
    </recommendedName>
</protein>
<dbReference type="EMBL" id="CM002872">
    <property type="protein sequence ID" value="KFK35910.1"/>
    <property type="molecule type" value="Genomic_DNA"/>
</dbReference>
<dbReference type="InterPro" id="IPR001360">
    <property type="entry name" value="Glyco_hydro_1"/>
</dbReference>
<evidence type="ECO:0000256" key="3">
    <source>
        <dbReference type="RuleBase" id="RU003690"/>
    </source>
</evidence>
<dbReference type="OMA" id="WIMLICK"/>
<dbReference type="SUPFAM" id="SSF51445">
    <property type="entry name" value="(Trans)glycosidases"/>
    <property type="match status" value="1"/>
</dbReference>
<dbReference type="PRINTS" id="PR00131">
    <property type="entry name" value="GLHYDRLASE1"/>
</dbReference>
<name>A0A087H1A8_ARAAL</name>
<dbReference type="InterPro" id="IPR017853">
    <property type="entry name" value="GH"/>
</dbReference>
<dbReference type="GO" id="GO:0008422">
    <property type="term" value="F:beta-glucosidase activity"/>
    <property type="evidence" value="ECO:0007669"/>
    <property type="project" value="TreeGrafter"/>
</dbReference>
<accession>A0A087H1A8</accession>
<evidence type="ECO:0000256" key="1">
    <source>
        <dbReference type="ARBA" id="ARBA00010838"/>
    </source>
</evidence>
<dbReference type="eggNOG" id="KOG0626">
    <property type="taxonomic scope" value="Eukaryota"/>
</dbReference>
<evidence type="ECO:0008006" key="6">
    <source>
        <dbReference type="Google" id="ProtNLM"/>
    </source>
</evidence>
<dbReference type="Gene3D" id="3.20.20.80">
    <property type="entry name" value="Glycosidases"/>
    <property type="match status" value="1"/>
</dbReference>
<keyword evidence="5" id="KW-1185">Reference proteome</keyword>